<evidence type="ECO:0000259" key="14">
    <source>
        <dbReference type="SMART" id="SM00911"/>
    </source>
</evidence>
<feature type="transmembrane region" description="Helical" evidence="13">
    <location>
        <begin position="13"/>
        <end position="37"/>
    </location>
</feature>
<comment type="catalytic activity">
    <reaction evidence="1">
        <text>ATP + protein L-histidine = ADP + protein N-phospho-L-histidine.</text>
        <dbReference type="EC" id="2.7.13.3"/>
    </reaction>
</comment>
<protein>
    <recommendedName>
        <fullName evidence="3">histidine kinase</fullName>
        <ecNumber evidence="3">2.7.13.3</ecNumber>
    </recommendedName>
</protein>
<dbReference type="Gene3D" id="3.30.565.10">
    <property type="entry name" value="Histidine kinase-like ATPase, C-terminal domain"/>
    <property type="match status" value="1"/>
</dbReference>
<evidence type="ECO:0000256" key="7">
    <source>
        <dbReference type="ARBA" id="ARBA00022692"/>
    </source>
</evidence>
<evidence type="ECO:0000256" key="10">
    <source>
        <dbReference type="ARBA" id="ARBA00022840"/>
    </source>
</evidence>
<keyword evidence="4" id="KW-1003">Cell membrane</keyword>
<evidence type="ECO:0000256" key="3">
    <source>
        <dbReference type="ARBA" id="ARBA00012438"/>
    </source>
</evidence>
<keyword evidence="7 13" id="KW-0812">Transmembrane</keyword>
<dbReference type="InterPro" id="IPR011102">
    <property type="entry name" value="Sig_transdc_His_kinase_HWE"/>
</dbReference>
<dbReference type="GO" id="GO:0004673">
    <property type="term" value="F:protein histidine kinase activity"/>
    <property type="evidence" value="ECO:0007669"/>
    <property type="project" value="UniProtKB-EC"/>
</dbReference>
<gene>
    <name evidence="15" type="ORF">GAO09_24240</name>
</gene>
<dbReference type="EC" id="2.7.13.3" evidence="3"/>
<keyword evidence="11 13" id="KW-1133">Transmembrane helix</keyword>
<evidence type="ECO:0000256" key="8">
    <source>
        <dbReference type="ARBA" id="ARBA00022741"/>
    </source>
</evidence>
<proteinExistence type="predicted"/>
<dbReference type="Gene3D" id="6.10.340.10">
    <property type="match status" value="1"/>
</dbReference>
<dbReference type="EMBL" id="WIXI01000050">
    <property type="protein sequence ID" value="MQY49151.1"/>
    <property type="molecule type" value="Genomic_DNA"/>
</dbReference>
<evidence type="ECO:0000256" key="6">
    <source>
        <dbReference type="ARBA" id="ARBA00022679"/>
    </source>
</evidence>
<dbReference type="InterPro" id="IPR036890">
    <property type="entry name" value="HATPase_C_sf"/>
</dbReference>
<dbReference type="SUPFAM" id="SSF55874">
    <property type="entry name" value="ATPase domain of HSP90 chaperone/DNA topoisomerase II/histidine kinase"/>
    <property type="match status" value="1"/>
</dbReference>
<comment type="subcellular location">
    <subcellularLocation>
        <location evidence="2">Cell membrane</location>
        <topology evidence="2">Multi-pass membrane protein</topology>
    </subcellularLocation>
</comment>
<dbReference type="GO" id="GO:0005524">
    <property type="term" value="F:ATP binding"/>
    <property type="evidence" value="ECO:0007669"/>
    <property type="project" value="UniProtKB-KW"/>
</dbReference>
<dbReference type="Proteomes" id="UP000435138">
    <property type="component" value="Unassembled WGS sequence"/>
</dbReference>
<accession>A0A6A8AK90</accession>
<dbReference type="AlphaFoldDB" id="A0A6A8AK90"/>
<dbReference type="Pfam" id="PF02743">
    <property type="entry name" value="dCache_1"/>
    <property type="match status" value="1"/>
</dbReference>
<keyword evidence="10" id="KW-0067">ATP-binding</keyword>
<evidence type="ECO:0000256" key="4">
    <source>
        <dbReference type="ARBA" id="ARBA00022475"/>
    </source>
</evidence>
<evidence type="ECO:0000313" key="16">
    <source>
        <dbReference type="Proteomes" id="UP000435138"/>
    </source>
</evidence>
<keyword evidence="5" id="KW-0597">Phosphoprotein</keyword>
<reference evidence="15 16" key="1">
    <citation type="submission" date="2019-11" db="EMBL/GenBank/DDBJ databases">
        <title>Genome analysis of Rhizobacterium cereale a novel genus and species isolated from maize roots in North Spain.</title>
        <authorList>
            <person name="Menendez E."/>
            <person name="Flores-Felix J.D."/>
            <person name="Ramirez-Bahena M.-H."/>
            <person name="Igual J.M."/>
            <person name="Garcia-Fraile P."/>
            <person name="Peix A."/>
            <person name="Velazquez E."/>
        </authorList>
    </citation>
    <scope>NUCLEOTIDE SEQUENCE [LARGE SCALE GENOMIC DNA]</scope>
    <source>
        <strain evidence="15 16">RZME27</strain>
    </source>
</reference>
<dbReference type="GO" id="GO:0005886">
    <property type="term" value="C:plasma membrane"/>
    <property type="evidence" value="ECO:0007669"/>
    <property type="project" value="UniProtKB-SubCell"/>
</dbReference>
<keyword evidence="9" id="KW-0418">Kinase</keyword>
<dbReference type="CDD" id="cd18773">
    <property type="entry name" value="PDC1_HK_sensor"/>
    <property type="match status" value="1"/>
</dbReference>
<evidence type="ECO:0000256" key="9">
    <source>
        <dbReference type="ARBA" id="ARBA00022777"/>
    </source>
</evidence>
<dbReference type="RefSeq" id="WP_153358608.1">
    <property type="nucleotide sequence ID" value="NZ_JAYKOO010000008.1"/>
</dbReference>
<name>A0A6A8AK90_9HYPH</name>
<keyword evidence="6" id="KW-0808">Transferase</keyword>
<keyword evidence="12 13" id="KW-0472">Membrane</keyword>
<feature type="domain" description="Signal transduction histidine kinase HWE region" evidence="14">
    <location>
        <begin position="362"/>
        <end position="443"/>
    </location>
</feature>
<evidence type="ECO:0000256" key="11">
    <source>
        <dbReference type="ARBA" id="ARBA00022989"/>
    </source>
</evidence>
<feature type="transmembrane region" description="Helical" evidence="13">
    <location>
        <begin position="282"/>
        <end position="302"/>
    </location>
</feature>
<dbReference type="Gene3D" id="3.30.450.20">
    <property type="entry name" value="PAS domain"/>
    <property type="match status" value="1"/>
</dbReference>
<dbReference type="SMART" id="SM00911">
    <property type="entry name" value="HWE_HK"/>
    <property type="match status" value="1"/>
</dbReference>
<comment type="caution">
    <text evidence="15">The sequence shown here is derived from an EMBL/GenBank/DDBJ whole genome shotgun (WGS) entry which is preliminary data.</text>
</comment>
<keyword evidence="8" id="KW-0547">Nucleotide-binding</keyword>
<sequence length="566" mass="62519">MGRFSHLFPKATIGAYLIAFAAVIALPLLAFVIFLMFQLEQNEREKLNSETAEDAQILGRAVDRELRDMATTLRLLSNSPEIERGELADFHRRTQSSLRGSSLYALLVAEDGQLLLNTRVPFETALGKMGNMPALSSALRSGRTEVSDVFRGATSGNWVFNVTLPLPKEMRGDVGALILTQNVSELKNVLSTEGLPKDWSVAIVDQTGKIVVADGATELTVASPFPANMLSLMRGQNGTIEDVGGSPRQMYGYYTHPEWSWKVVVWGPIASAQESILSTWRYLIAGSGLLLLIGFGFAWLVARQLRVPIRQISEMADRIGRGEIVSPVETKIIEANHVAIALSNASFDRSQAEDRIHLILHELVHRTKNILTLIQAMMRQLARQDTTMDEFQKAISTRLQGLGRSIEALAREQWAGVPMRRVVEIHLSNFSETLDRVDMHGEDFVLKAEAVQNLGLVLHELTTNSMKYGALSSQNGRVQISWSDVAAESGERTLRLVWEESGGPPVRAPSSTGFGTTIIKRHAAAAFGGRADAEYPVAGFRWTLTAPRHQLERTAEDRRREAARLG</sequence>
<evidence type="ECO:0000256" key="13">
    <source>
        <dbReference type="SAM" id="Phobius"/>
    </source>
</evidence>
<evidence type="ECO:0000313" key="15">
    <source>
        <dbReference type="EMBL" id="MQY49151.1"/>
    </source>
</evidence>
<evidence type="ECO:0000256" key="5">
    <source>
        <dbReference type="ARBA" id="ARBA00022553"/>
    </source>
</evidence>
<dbReference type="PANTHER" id="PTHR41523">
    <property type="entry name" value="TWO-COMPONENT SYSTEM SENSOR PROTEIN"/>
    <property type="match status" value="1"/>
</dbReference>
<evidence type="ECO:0000256" key="1">
    <source>
        <dbReference type="ARBA" id="ARBA00000085"/>
    </source>
</evidence>
<dbReference type="CDD" id="cd18774">
    <property type="entry name" value="PDC2_HK_sensor"/>
    <property type="match status" value="1"/>
</dbReference>
<dbReference type="InterPro" id="IPR033479">
    <property type="entry name" value="dCache_1"/>
</dbReference>
<dbReference type="PANTHER" id="PTHR41523:SF7">
    <property type="entry name" value="HISTIDINE KINASE"/>
    <property type="match status" value="1"/>
</dbReference>
<evidence type="ECO:0000256" key="12">
    <source>
        <dbReference type="ARBA" id="ARBA00023136"/>
    </source>
</evidence>
<keyword evidence="16" id="KW-1185">Reference proteome</keyword>
<evidence type="ECO:0000256" key="2">
    <source>
        <dbReference type="ARBA" id="ARBA00004651"/>
    </source>
</evidence>
<dbReference type="Pfam" id="PF07536">
    <property type="entry name" value="HWE_HK"/>
    <property type="match status" value="1"/>
</dbReference>
<organism evidence="15 16">
    <name type="scientific">Endobacterium cereale</name>
    <dbReference type="NCBI Taxonomy" id="2663029"/>
    <lineage>
        <taxon>Bacteria</taxon>
        <taxon>Pseudomonadati</taxon>
        <taxon>Pseudomonadota</taxon>
        <taxon>Alphaproteobacteria</taxon>
        <taxon>Hyphomicrobiales</taxon>
        <taxon>Rhizobiaceae</taxon>
        <taxon>Endobacterium</taxon>
    </lineage>
</organism>